<gene>
    <name evidence="1" type="ORF">GUJ93_ZPchr0363g33404</name>
</gene>
<accession>A0A8J6C6J7</accession>
<proteinExistence type="predicted"/>
<name>A0A8J6C6J7_ZIZPA</name>
<comment type="caution">
    <text evidence="1">The sequence shown here is derived from an EMBL/GenBank/DDBJ whole genome shotgun (WGS) entry which is preliminary data.</text>
</comment>
<dbReference type="EMBL" id="JAAALK010000021">
    <property type="protein sequence ID" value="KAG8100948.1"/>
    <property type="molecule type" value="Genomic_DNA"/>
</dbReference>
<organism evidence="1 2">
    <name type="scientific">Zizania palustris</name>
    <name type="common">Northern wild rice</name>
    <dbReference type="NCBI Taxonomy" id="103762"/>
    <lineage>
        <taxon>Eukaryota</taxon>
        <taxon>Viridiplantae</taxon>
        <taxon>Streptophyta</taxon>
        <taxon>Embryophyta</taxon>
        <taxon>Tracheophyta</taxon>
        <taxon>Spermatophyta</taxon>
        <taxon>Magnoliopsida</taxon>
        <taxon>Liliopsida</taxon>
        <taxon>Poales</taxon>
        <taxon>Poaceae</taxon>
        <taxon>BOP clade</taxon>
        <taxon>Oryzoideae</taxon>
        <taxon>Oryzeae</taxon>
        <taxon>Zizaniinae</taxon>
        <taxon>Zizania</taxon>
    </lineage>
</organism>
<keyword evidence="2" id="KW-1185">Reference proteome</keyword>
<evidence type="ECO:0000313" key="2">
    <source>
        <dbReference type="Proteomes" id="UP000729402"/>
    </source>
</evidence>
<dbReference type="AlphaFoldDB" id="A0A8J6C6J7"/>
<reference evidence="1" key="2">
    <citation type="submission" date="2021-02" db="EMBL/GenBank/DDBJ databases">
        <authorList>
            <person name="Kimball J.A."/>
            <person name="Haas M.W."/>
            <person name="Macchietto M."/>
            <person name="Kono T."/>
            <person name="Duquette J."/>
            <person name="Shao M."/>
        </authorList>
    </citation>
    <scope>NUCLEOTIDE SEQUENCE</scope>
    <source>
        <tissue evidence="1">Fresh leaf tissue</tissue>
    </source>
</reference>
<protein>
    <submittedName>
        <fullName evidence="1">Uncharacterized protein</fullName>
    </submittedName>
</protein>
<reference evidence="1" key="1">
    <citation type="journal article" date="2021" name="bioRxiv">
        <title>Whole Genome Assembly and Annotation of Northern Wild Rice, Zizania palustris L., Supports a Whole Genome Duplication in the Zizania Genus.</title>
        <authorList>
            <person name="Haas M."/>
            <person name="Kono T."/>
            <person name="Macchietto M."/>
            <person name="Millas R."/>
            <person name="McGilp L."/>
            <person name="Shao M."/>
            <person name="Duquette J."/>
            <person name="Hirsch C.N."/>
            <person name="Kimball J."/>
        </authorList>
    </citation>
    <scope>NUCLEOTIDE SEQUENCE</scope>
    <source>
        <tissue evidence="1">Fresh leaf tissue</tissue>
    </source>
</reference>
<dbReference type="Proteomes" id="UP000729402">
    <property type="component" value="Unassembled WGS sequence"/>
</dbReference>
<evidence type="ECO:0000313" key="1">
    <source>
        <dbReference type="EMBL" id="KAG8100948.1"/>
    </source>
</evidence>
<sequence length="99" mass="11143">MGHLSRSQVVIYGGNSISSIQGSPAANLQCTIMHTLEISHASLQGKFRIGIHQMNGAIYSSCLCYYVWVLQFSEGKSIRKVENKTKQNIFLCYNTEFHK</sequence>